<keyword evidence="3 6" id="KW-0489">Methyltransferase</keyword>
<feature type="binding site" evidence="6">
    <location>
        <position position="76"/>
    </location>
    <ligand>
        <name>S-adenosyl-L-methionine</name>
        <dbReference type="ChEBI" id="CHEBI:59789"/>
    </ligand>
</feature>
<dbReference type="PATRIC" id="fig|1236703.3.peg.893"/>
<evidence type="ECO:0000313" key="8">
    <source>
        <dbReference type="Proteomes" id="UP000053688"/>
    </source>
</evidence>
<comment type="catalytic activity">
    <reaction evidence="6">
        <text>guanosine(527) in 16S rRNA + S-adenosyl-L-methionine = N(7)-methylguanosine(527) in 16S rRNA + S-adenosyl-L-homocysteine</text>
        <dbReference type="Rhea" id="RHEA:42732"/>
        <dbReference type="Rhea" id="RHEA-COMP:10209"/>
        <dbReference type="Rhea" id="RHEA-COMP:10210"/>
        <dbReference type="ChEBI" id="CHEBI:57856"/>
        <dbReference type="ChEBI" id="CHEBI:59789"/>
        <dbReference type="ChEBI" id="CHEBI:74269"/>
        <dbReference type="ChEBI" id="CHEBI:74480"/>
        <dbReference type="EC" id="2.1.1.170"/>
    </reaction>
</comment>
<dbReference type="CDD" id="cd02440">
    <property type="entry name" value="AdoMet_MTases"/>
    <property type="match status" value="1"/>
</dbReference>
<dbReference type="EMBL" id="AMSD01000002">
    <property type="protein sequence ID" value="EPE37552.1"/>
    <property type="molecule type" value="Genomic_DNA"/>
</dbReference>
<reference evidence="7 8" key="1">
    <citation type="journal article" date="2014" name="Environ. Microbiol.">
        <title>Genomic signatures of obligate host dependence in the luminous bacterial symbiont of a vertebrate.</title>
        <authorList>
            <person name="Hendry T.A."/>
            <person name="de Wet J.R."/>
            <person name="Dunlap P.V."/>
        </authorList>
    </citation>
    <scope>NUCLEOTIDE SEQUENCE [LARGE SCALE GENOMIC DNA]</scope>
    <source>
        <strain evidence="7 8">Akat1</strain>
    </source>
</reference>
<dbReference type="InterPro" id="IPR029063">
    <property type="entry name" value="SAM-dependent_MTases_sf"/>
</dbReference>
<feature type="binding site" evidence="6">
    <location>
        <begin position="99"/>
        <end position="101"/>
    </location>
    <ligand>
        <name>S-adenosyl-L-methionine</name>
        <dbReference type="ChEBI" id="CHEBI:59789"/>
    </ligand>
</feature>
<feature type="binding site" evidence="6">
    <location>
        <position position="142"/>
    </location>
    <ligand>
        <name>S-adenosyl-L-methionine</name>
        <dbReference type="ChEBI" id="CHEBI:59789"/>
    </ligand>
</feature>
<sequence length="210" mass="23948">MNSLRLKLDNLLRQANLIVNKSHKQQLVSYAELLNKWNKVYNLTSINNPIQILIKHVLDSITINPYLEGNLFIDVGTGPGLPGIPLAIIATDKTFYLLDSSKKRICFIKHVLYELNIKNAIPIHSRVENYQPEERFDAVLSRAFSSIKKMVKCCRHLPKINSGVFLSMKGQLPVDEIKQLPDWCSVIDIKVLEVPELEGRRHLVILLDQG</sequence>
<proteinExistence type="inferred from homology"/>
<dbReference type="SUPFAM" id="SSF53335">
    <property type="entry name" value="S-adenosyl-L-methionine-dependent methyltransferases"/>
    <property type="match status" value="1"/>
</dbReference>
<evidence type="ECO:0000256" key="1">
    <source>
        <dbReference type="ARBA" id="ARBA00022490"/>
    </source>
</evidence>
<dbReference type="RefSeq" id="WP_016504183.1">
    <property type="nucleotide sequence ID" value="NZ_AMSD01000002.1"/>
</dbReference>
<comment type="caution">
    <text evidence="7">The sequence shown here is derived from an EMBL/GenBank/DDBJ whole genome shotgun (WGS) entry which is preliminary data.</text>
</comment>
<evidence type="ECO:0000256" key="2">
    <source>
        <dbReference type="ARBA" id="ARBA00022552"/>
    </source>
</evidence>
<feature type="binding site" evidence="6">
    <location>
        <position position="81"/>
    </location>
    <ligand>
        <name>S-adenosyl-L-methionine</name>
        <dbReference type="ChEBI" id="CHEBI:59789"/>
    </ligand>
</feature>
<dbReference type="Gene3D" id="3.40.50.150">
    <property type="entry name" value="Vaccinia Virus protein VP39"/>
    <property type="match status" value="1"/>
</dbReference>
<keyword evidence="1 6" id="KW-0963">Cytoplasm</keyword>
<dbReference type="STRING" id="28176.CF66_6038"/>
<feature type="binding site" evidence="6">
    <location>
        <begin position="127"/>
        <end position="128"/>
    </location>
    <ligand>
        <name>S-adenosyl-L-methionine</name>
        <dbReference type="ChEBI" id="CHEBI:59789"/>
    </ligand>
</feature>
<dbReference type="InterPro" id="IPR003682">
    <property type="entry name" value="rRNA_ssu_MeTfrase_G"/>
</dbReference>
<keyword evidence="8" id="KW-1185">Reference proteome</keyword>
<keyword evidence="2 6" id="KW-0698">rRNA processing</keyword>
<comment type="function">
    <text evidence="6">Specifically methylates the N7 position of guanine in position 527 of 16S rRNA.</text>
</comment>
<gene>
    <name evidence="7" type="primary">gidB</name>
    <name evidence="6" type="synonym">rsmG</name>
    <name evidence="7" type="ORF">O1U_0857</name>
</gene>
<comment type="subcellular location">
    <subcellularLocation>
        <location evidence="6">Cytoplasm</location>
    </subcellularLocation>
</comment>
<dbReference type="HAMAP" id="MF_00074">
    <property type="entry name" value="16SrRNA_methyltr_G"/>
    <property type="match status" value="1"/>
</dbReference>
<dbReference type="AlphaFoldDB" id="S3DGH4"/>
<dbReference type="PANTHER" id="PTHR31760">
    <property type="entry name" value="S-ADENOSYL-L-METHIONINE-DEPENDENT METHYLTRANSFERASES SUPERFAMILY PROTEIN"/>
    <property type="match status" value="1"/>
</dbReference>
<dbReference type="Pfam" id="PF02527">
    <property type="entry name" value="GidB"/>
    <property type="match status" value="1"/>
</dbReference>
<keyword evidence="4 6" id="KW-0808">Transferase</keyword>
<name>S3DGH4_9GAMM</name>
<accession>S3DGH4</accession>
<dbReference type="PANTHER" id="PTHR31760:SF0">
    <property type="entry name" value="S-ADENOSYL-L-METHIONINE-DEPENDENT METHYLTRANSFERASES SUPERFAMILY PROTEIN"/>
    <property type="match status" value="1"/>
</dbReference>
<dbReference type="PIRSF" id="PIRSF003078">
    <property type="entry name" value="GidB"/>
    <property type="match status" value="1"/>
</dbReference>
<comment type="similarity">
    <text evidence="6">Belongs to the methyltransferase superfamily. RNA methyltransferase RsmG family.</text>
</comment>
<dbReference type="Proteomes" id="UP000053688">
    <property type="component" value="Unassembled WGS sequence"/>
</dbReference>
<dbReference type="GO" id="GO:0070043">
    <property type="term" value="F:rRNA (guanine-N7-)-methyltransferase activity"/>
    <property type="evidence" value="ECO:0007669"/>
    <property type="project" value="UniProtKB-UniRule"/>
</dbReference>
<evidence type="ECO:0000256" key="5">
    <source>
        <dbReference type="ARBA" id="ARBA00022691"/>
    </source>
</evidence>
<dbReference type="eggNOG" id="COG0357">
    <property type="taxonomic scope" value="Bacteria"/>
</dbReference>
<evidence type="ECO:0000256" key="4">
    <source>
        <dbReference type="ARBA" id="ARBA00022679"/>
    </source>
</evidence>
<protein>
    <recommendedName>
        <fullName evidence="6">Ribosomal RNA small subunit methyltransferase G</fullName>
        <ecNumber evidence="6">2.1.1.170</ecNumber>
    </recommendedName>
    <alternativeName>
        <fullName evidence="6">16S rRNA 7-methylguanosine methyltransferase</fullName>
        <shortName evidence="6">16S rRNA m7G methyltransferase</shortName>
    </alternativeName>
</protein>
<evidence type="ECO:0000256" key="6">
    <source>
        <dbReference type="HAMAP-Rule" id="MF_00074"/>
    </source>
</evidence>
<dbReference type="GO" id="GO:0005829">
    <property type="term" value="C:cytosol"/>
    <property type="evidence" value="ECO:0007669"/>
    <property type="project" value="TreeGrafter"/>
</dbReference>
<evidence type="ECO:0000313" key="7">
    <source>
        <dbReference type="EMBL" id="EPE37552.1"/>
    </source>
</evidence>
<keyword evidence="5 6" id="KW-0949">S-adenosyl-L-methionine</keyword>
<organism evidence="7 8">
    <name type="scientific">Candidatus Photodesmus katoptron Akat1</name>
    <dbReference type="NCBI Taxonomy" id="1236703"/>
    <lineage>
        <taxon>Bacteria</taxon>
        <taxon>Pseudomonadati</taxon>
        <taxon>Pseudomonadota</taxon>
        <taxon>Gammaproteobacteria</taxon>
        <taxon>Vibrionales</taxon>
        <taxon>Vibrionaceae</taxon>
        <taxon>Candidatus Photodesmus</taxon>
    </lineage>
</organism>
<evidence type="ECO:0000256" key="3">
    <source>
        <dbReference type="ARBA" id="ARBA00022603"/>
    </source>
</evidence>
<dbReference type="NCBIfam" id="TIGR00138">
    <property type="entry name" value="rsmG_gidB"/>
    <property type="match status" value="1"/>
</dbReference>
<dbReference type="EC" id="2.1.1.170" evidence="6"/>